<reference evidence="8" key="1">
    <citation type="submission" date="2023-05" db="EMBL/GenBank/DDBJ databases">
        <title>Cataloging the Phylogenetic Diversity of Human Bladder Bacteria.</title>
        <authorList>
            <person name="Du J."/>
        </authorList>
    </citation>
    <scope>NUCLEOTIDE SEQUENCE</scope>
    <source>
        <strain evidence="8">UMB1231</strain>
    </source>
</reference>
<dbReference type="Proteomes" id="UP001229251">
    <property type="component" value="Unassembled WGS sequence"/>
</dbReference>
<comment type="similarity">
    <text evidence="4">Belongs to the alanine racemase family.</text>
</comment>
<sequence length="404" mass="44604">MKTASEHRPTQAIVNLKAIRSNLKHYKAKMAPNQGLYAVVKADAYGHGAVAVAQTVRQEGVDGLCVATVDEAIQLRKAGIDDLPILVLGLTSPYGIAEIILYDITVTVSNIAFFEIAQDQLKETPNGAELMAKGLTFHLALDTGMSRIGLKTGQEIADFNQAIKAYSWAHWQGAFTHFSTAAEGDNPYLEKQWAKWQSLTDYLPESVTQRHFANSAMGLHPKYGPLSDIVRLGICLYGLYPDDFVPLNWQNSHQLKQIGMDSVLNQMVKSPLELELMPALSLVTEIVYTKQIEAGECISYGATYKAEGAEWIATLPIGYADGWLRAYHDVQVLCQGHICQVLGVINMDQMMVRLPEYFPIGTQVTLIGQDQGLFNHPSLVAQESGTIGYEITCNLSQRVPRVYL</sequence>
<comment type="pathway">
    <text evidence="4">Amino-acid biosynthesis; D-alanine biosynthesis; D-alanine from L-alanine: step 1/1.</text>
</comment>
<dbReference type="SMART" id="SM01005">
    <property type="entry name" value="Ala_racemase_C"/>
    <property type="match status" value="1"/>
</dbReference>
<organism evidence="8 9">
    <name type="scientific">Facklamia hominis</name>
    <dbReference type="NCBI Taxonomy" id="178214"/>
    <lineage>
        <taxon>Bacteria</taxon>
        <taxon>Bacillati</taxon>
        <taxon>Bacillota</taxon>
        <taxon>Bacilli</taxon>
        <taxon>Lactobacillales</taxon>
        <taxon>Aerococcaceae</taxon>
        <taxon>Facklamia</taxon>
    </lineage>
</organism>
<dbReference type="PANTHER" id="PTHR30511">
    <property type="entry name" value="ALANINE RACEMASE"/>
    <property type="match status" value="1"/>
</dbReference>
<dbReference type="FunFam" id="3.20.20.10:FF:000002">
    <property type="entry name" value="Alanine racemase"/>
    <property type="match status" value="1"/>
</dbReference>
<feature type="modified residue" description="N6-(pyridoxal phosphate)lysine" evidence="4 5">
    <location>
        <position position="41"/>
    </location>
</feature>
<proteinExistence type="inferred from homology"/>
<dbReference type="InterPro" id="IPR000821">
    <property type="entry name" value="Ala_racemase"/>
</dbReference>
<dbReference type="Gene3D" id="2.40.37.10">
    <property type="entry name" value="Lyase, Ornithine Decarboxylase, Chain A, domain 1"/>
    <property type="match status" value="1"/>
</dbReference>
<keyword evidence="2 4" id="KW-0663">Pyridoxal phosphate</keyword>
<dbReference type="GO" id="GO:0005829">
    <property type="term" value="C:cytosol"/>
    <property type="evidence" value="ECO:0007669"/>
    <property type="project" value="TreeGrafter"/>
</dbReference>
<dbReference type="Gene3D" id="3.20.20.10">
    <property type="entry name" value="Alanine racemase"/>
    <property type="match status" value="1"/>
</dbReference>
<feature type="binding site" evidence="4 6">
    <location>
        <position position="147"/>
    </location>
    <ligand>
        <name>substrate</name>
    </ligand>
</feature>
<dbReference type="GO" id="GO:0030170">
    <property type="term" value="F:pyridoxal phosphate binding"/>
    <property type="evidence" value="ECO:0007669"/>
    <property type="project" value="UniProtKB-UniRule"/>
</dbReference>
<gene>
    <name evidence="8" type="primary">alr</name>
    <name evidence="8" type="ORF">QP433_06765</name>
</gene>
<feature type="active site" description="Proton acceptor; specific for L-alanine" evidence="4">
    <location>
        <position position="300"/>
    </location>
</feature>
<comment type="function">
    <text evidence="4">Catalyzes the interconversion of L-alanine and D-alanine. May also act on other amino acids.</text>
</comment>
<dbReference type="EMBL" id="JASOOE010000012">
    <property type="protein sequence ID" value="MDK7187678.1"/>
    <property type="molecule type" value="Genomic_DNA"/>
</dbReference>
<dbReference type="SUPFAM" id="SSF50621">
    <property type="entry name" value="Alanine racemase C-terminal domain-like"/>
    <property type="match status" value="1"/>
</dbReference>
<feature type="active site" description="Proton acceptor; specific for D-alanine" evidence="4">
    <location>
        <position position="41"/>
    </location>
</feature>
<dbReference type="InterPro" id="IPR011079">
    <property type="entry name" value="Ala_racemase_C"/>
</dbReference>
<evidence type="ECO:0000256" key="3">
    <source>
        <dbReference type="ARBA" id="ARBA00023235"/>
    </source>
</evidence>
<dbReference type="SUPFAM" id="SSF51419">
    <property type="entry name" value="PLP-binding barrel"/>
    <property type="match status" value="1"/>
</dbReference>
<dbReference type="PROSITE" id="PS00395">
    <property type="entry name" value="ALANINE_RACEMASE"/>
    <property type="match status" value="1"/>
</dbReference>
<dbReference type="CDD" id="cd00430">
    <property type="entry name" value="PLPDE_III_AR"/>
    <property type="match status" value="1"/>
</dbReference>
<dbReference type="PRINTS" id="PR00992">
    <property type="entry name" value="ALARACEMASE"/>
</dbReference>
<dbReference type="GO" id="GO:0009252">
    <property type="term" value="P:peptidoglycan biosynthetic process"/>
    <property type="evidence" value="ECO:0007669"/>
    <property type="project" value="TreeGrafter"/>
</dbReference>
<evidence type="ECO:0000313" key="9">
    <source>
        <dbReference type="Proteomes" id="UP001229251"/>
    </source>
</evidence>
<dbReference type="InterPro" id="IPR020622">
    <property type="entry name" value="Ala_racemase_pyridoxalP-BS"/>
</dbReference>
<dbReference type="Pfam" id="PF01168">
    <property type="entry name" value="Ala_racemase_N"/>
    <property type="match status" value="1"/>
</dbReference>
<dbReference type="InterPro" id="IPR001608">
    <property type="entry name" value="Ala_racemase_N"/>
</dbReference>
<dbReference type="NCBIfam" id="TIGR00492">
    <property type="entry name" value="alr"/>
    <property type="match status" value="1"/>
</dbReference>
<dbReference type="RefSeq" id="WP_285066130.1">
    <property type="nucleotide sequence ID" value="NZ_JASOOE010000012.1"/>
</dbReference>
<evidence type="ECO:0000256" key="1">
    <source>
        <dbReference type="ARBA" id="ARBA00001933"/>
    </source>
</evidence>
<accession>A0AAJ1Q6T3</accession>
<comment type="cofactor">
    <cofactor evidence="1 4 5">
        <name>pyridoxal 5'-phosphate</name>
        <dbReference type="ChEBI" id="CHEBI:597326"/>
    </cofactor>
</comment>
<dbReference type="GO" id="GO:0008784">
    <property type="term" value="F:alanine racemase activity"/>
    <property type="evidence" value="ECO:0007669"/>
    <property type="project" value="UniProtKB-UniRule"/>
</dbReference>
<feature type="domain" description="Alanine racemase C-terminal" evidence="7">
    <location>
        <begin position="279"/>
        <end position="404"/>
    </location>
</feature>
<dbReference type="HAMAP" id="MF_01201">
    <property type="entry name" value="Ala_racemase"/>
    <property type="match status" value="1"/>
</dbReference>
<evidence type="ECO:0000259" key="7">
    <source>
        <dbReference type="SMART" id="SM01005"/>
    </source>
</evidence>
<evidence type="ECO:0000256" key="2">
    <source>
        <dbReference type="ARBA" id="ARBA00022898"/>
    </source>
</evidence>
<feature type="binding site" evidence="4 6">
    <location>
        <position position="347"/>
    </location>
    <ligand>
        <name>substrate</name>
    </ligand>
</feature>
<dbReference type="Pfam" id="PF00842">
    <property type="entry name" value="Ala_racemase_C"/>
    <property type="match status" value="1"/>
</dbReference>
<dbReference type="GO" id="GO:0030632">
    <property type="term" value="P:D-alanine biosynthetic process"/>
    <property type="evidence" value="ECO:0007669"/>
    <property type="project" value="UniProtKB-UniRule"/>
</dbReference>
<dbReference type="InterPro" id="IPR009006">
    <property type="entry name" value="Ala_racemase/Decarboxylase_C"/>
</dbReference>
<comment type="caution">
    <text evidence="8">The sequence shown here is derived from an EMBL/GenBank/DDBJ whole genome shotgun (WGS) entry which is preliminary data.</text>
</comment>
<comment type="catalytic activity">
    <reaction evidence="4">
        <text>L-alanine = D-alanine</text>
        <dbReference type="Rhea" id="RHEA:20249"/>
        <dbReference type="ChEBI" id="CHEBI:57416"/>
        <dbReference type="ChEBI" id="CHEBI:57972"/>
        <dbReference type="EC" id="5.1.1.1"/>
    </reaction>
</comment>
<dbReference type="AlphaFoldDB" id="A0AAJ1Q6T3"/>
<protein>
    <recommendedName>
        <fullName evidence="4">Alanine racemase</fullName>
        <ecNumber evidence="4">5.1.1.1</ecNumber>
    </recommendedName>
</protein>
<dbReference type="EC" id="5.1.1.1" evidence="4"/>
<evidence type="ECO:0000256" key="5">
    <source>
        <dbReference type="PIRSR" id="PIRSR600821-50"/>
    </source>
</evidence>
<name>A0AAJ1Q6T3_9LACT</name>
<keyword evidence="3 4" id="KW-0413">Isomerase</keyword>
<evidence type="ECO:0000313" key="8">
    <source>
        <dbReference type="EMBL" id="MDK7187678.1"/>
    </source>
</evidence>
<evidence type="ECO:0000256" key="4">
    <source>
        <dbReference type="HAMAP-Rule" id="MF_01201"/>
    </source>
</evidence>
<dbReference type="PANTHER" id="PTHR30511:SF0">
    <property type="entry name" value="ALANINE RACEMASE, CATABOLIC-RELATED"/>
    <property type="match status" value="1"/>
</dbReference>
<dbReference type="InterPro" id="IPR029066">
    <property type="entry name" value="PLP-binding_barrel"/>
</dbReference>
<evidence type="ECO:0000256" key="6">
    <source>
        <dbReference type="PIRSR" id="PIRSR600821-52"/>
    </source>
</evidence>